<name>A0A2I0VBZ5_9ASPA</name>
<gene>
    <name evidence="1" type="ORF">MA16_Dca027834</name>
</gene>
<proteinExistence type="predicted"/>
<dbReference type="EMBL" id="KZ504901">
    <property type="protein sequence ID" value="PKU60931.1"/>
    <property type="molecule type" value="Genomic_DNA"/>
</dbReference>
<sequence>MVVTTPSHSTLVRTTQASLPSADFHKVSSIQMFTPPVLFAFQFSTRIVVGDLPSL</sequence>
<accession>A0A2I0VBZ5</accession>
<evidence type="ECO:0000313" key="2">
    <source>
        <dbReference type="Proteomes" id="UP000233837"/>
    </source>
</evidence>
<evidence type="ECO:0000313" key="1">
    <source>
        <dbReference type="EMBL" id="PKU60931.1"/>
    </source>
</evidence>
<protein>
    <submittedName>
        <fullName evidence="1">Uncharacterized protein</fullName>
    </submittedName>
</protein>
<reference evidence="1 2" key="2">
    <citation type="journal article" date="2017" name="Nature">
        <title>The Apostasia genome and the evolution of orchids.</title>
        <authorList>
            <person name="Zhang G.Q."/>
            <person name="Liu K.W."/>
            <person name="Li Z."/>
            <person name="Lohaus R."/>
            <person name="Hsiao Y.Y."/>
            <person name="Niu S.C."/>
            <person name="Wang J.Y."/>
            <person name="Lin Y.C."/>
            <person name="Xu Q."/>
            <person name="Chen L.J."/>
            <person name="Yoshida K."/>
            <person name="Fujiwara S."/>
            <person name="Wang Z.W."/>
            <person name="Zhang Y.Q."/>
            <person name="Mitsuda N."/>
            <person name="Wang M."/>
            <person name="Liu G.H."/>
            <person name="Pecoraro L."/>
            <person name="Huang H.X."/>
            <person name="Xiao X.J."/>
            <person name="Lin M."/>
            <person name="Wu X.Y."/>
            <person name="Wu W.L."/>
            <person name="Chen Y.Y."/>
            <person name="Chang S.B."/>
            <person name="Sakamoto S."/>
            <person name="Ohme-Takagi M."/>
            <person name="Yagi M."/>
            <person name="Zeng S.J."/>
            <person name="Shen C.Y."/>
            <person name="Yeh C.M."/>
            <person name="Luo Y.B."/>
            <person name="Tsai W.C."/>
            <person name="Van de Peer Y."/>
            <person name="Liu Z.J."/>
        </authorList>
    </citation>
    <scope>NUCLEOTIDE SEQUENCE [LARGE SCALE GENOMIC DNA]</scope>
    <source>
        <tissue evidence="1">The whole plant</tissue>
    </source>
</reference>
<reference evidence="1 2" key="1">
    <citation type="journal article" date="2016" name="Sci. Rep.">
        <title>The Dendrobium catenatum Lindl. genome sequence provides insights into polysaccharide synthase, floral development and adaptive evolution.</title>
        <authorList>
            <person name="Zhang G.Q."/>
            <person name="Xu Q."/>
            <person name="Bian C."/>
            <person name="Tsai W.C."/>
            <person name="Yeh C.M."/>
            <person name="Liu K.W."/>
            <person name="Yoshida K."/>
            <person name="Zhang L.S."/>
            <person name="Chang S.B."/>
            <person name="Chen F."/>
            <person name="Shi Y."/>
            <person name="Su Y.Y."/>
            <person name="Zhang Y.Q."/>
            <person name="Chen L.J."/>
            <person name="Yin Y."/>
            <person name="Lin M."/>
            <person name="Huang H."/>
            <person name="Deng H."/>
            <person name="Wang Z.W."/>
            <person name="Zhu S.L."/>
            <person name="Zhao X."/>
            <person name="Deng C."/>
            <person name="Niu S.C."/>
            <person name="Huang J."/>
            <person name="Wang M."/>
            <person name="Liu G.H."/>
            <person name="Yang H.J."/>
            <person name="Xiao X.J."/>
            <person name="Hsiao Y.Y."/>
            <person name="Wu W.L."/>
            <person name="Chen Y.Y."/>
            <person name="Mitsuda N."/>
            <person name="Ohme-Takagi M."/>
            <person name="Luo Y.B."/>
            <person name="Van de Peer Y."/>
            <person name="Liu Z.J."/>
        </authorList>
    </citation>
    <scope>NUCLEOTIDE SEQUENCE [LARGE SCALE GENOMIC DNA]</scope>
    <source>
        <tissue evidence="1">The whole plant</tissue>
    </source>
</reference>
<organism evidence="1 2">
    <name type="scientific">Dendrobium catenatum</name>
    <dbReference type="NCBI Taxonomy" id="906689"/>
    <lineage>
        <taxon>Eukaryota</taxon>
        <taxon>Viridiplantae</taxon>
        <taxon>Streptophyta</taxon>
        <taxon>Embryophyta</taxon>
        <taxon>Tracheophyta</taxon>
        <taxon>Spermatophyta</taxon>
        <taxon>Magnoliopsida</taxon>
        <taxon>Liliopsida</taxon>
        <taxon>Asparagales</taxon>
        <taxon>Orchidaceae</taxon>
        <taxon>Epidendroideae</taxon>
        <taxon>Malaxideae</taxon>
        <taxon>Dendrobiinae</taxon>
        <taxon>Dendrobium</taxon>
    </lineage>
</organism>
<keyword evidence="2" id="KW-1185">Reference proteome</keyword>
<dbReference type="Proteomes" id="UP000233837">
    <property type="component" value="Unassembled WGS sequence"/>
</dbReference>
<dbReference type="AlphaFoldDB" id="A0A2I0VBZ5"/>